<organism evidence="1 2">
    <name type="scientific">Burkholderia ambifaria IOP40-10</name>
    <dbReference type="NCBI Taxonomy" id="396596"/>
    <lineage>
        <taxon>Bacteria</taxon>
        <taxon>Pseudomonadati</taxon>
        <taxon>Pseudomonadota</taxon>
        <taxon>Betaproteobacteria</taxon>
        <taxon>Burkholderiales</taxon>
        <taxon>Burkholderiaceae</taxon>
        <taxon>Burkholderia</taxon>
        <taxon>Burkholderia cepacia complex</taxon>
    </lineage>
</organism>
<name>B1FN99_9BURK</name>
<gene>
    <name evidence="1" type="ORF">BamIOP4010DRAFT_5510</name>
</gene>
<dbReference type="EMBL" id="ABLC01000222">
    <property type="protein sequence ID" value="EDT00984.1"/>
    <property type="molecule type" value="Genomic_DNA"/>
</dbReference>
<dbReference type="AlphaFoldDB" id="B1FN99"/>
<reference evidence="1 2" key="1">
    <citation type="submission" date="2008-03" db="EMBL/GenBank/DDBJ databases">
        <title>Sequencing of the draft genome and assembly of Burkholderia ambifaria IOP40-10.</title>
        <authorList>
            <consortium name="US DOE Joint Genome Institute (JGI-PGF)"/>
            <person name="Copeland A."/>
            <person name="Lucas S."/>
            <person name="Lapidus A."/>
            <person name="Glavina del Rio T."/>
            <person name="Dalin E."/>
            <person name="Tice H."/>
            <person name="Bruce D."/>
            <person name="Goodwin L."/>
            <person name="Pitluck S."/>
            <person name="Larimer F."/>
            <person name="Land M.L."/>
            <person name="Hauser L."/>
            <person name="Tiedje J."/>
            <person name="Richardson P."/>
        </authorList>
    </citation>
    <scope>NUCLEOTIDE SEQUENCE [LARGE SCALE GENOMIC DNA]</scope>
    <source>
        <strain evidence="1 2">IOP40-10</strain>
    </source>
</reference>
<evidence type="ECO:0000313" key="2">
    <source>
        <dbReference type="Proteomes" id="UP000005463"/>
    </source>
</evidence>
<sequence>MTGDTENGRSISVVSNALPRNSNFAIAHDAHTPNTRFSGTAITATVSVSLIADHASGSASDSR</sequence>
<accession>B1FN99</accession>
<dbReference type="Proteomes" id="UP000005463">
    <property type="component" value="Unassembled WGS sequence"/>
</dbReference>
<proteinExistence type="predicted"/>
<evidence type="ECO:0000313" key="1">
    <source>
        <dbReference type="EMBL" id="EDT00984.1"/>
    </source>
</evidence>
<protein>
    <submittedName>
        <fullName evidence="1">Uncharacterized protein</fullName>
    </submittedName>
</protein>
<comment type="caution">
    <text evidence="1">The sequence shown here is derived from an EMBL/GenBank/DDBJ whole genome shotgun (WGS) entry which is preliminary data.</text>
</comment>